<organism evidence="10 11">
    <name type="scientific">Candidatus Wirthbacteria bacterium CG2_30_54_11</name>
    <dbReference type="NCBI Taxonomy" id="1817892"/>
    <lineage>
        <taxon>Bacteria</taxon>
        <taxon>Candidatus Wirthbacteria</taxon>
    </lineage>
</organism>
<dbReference type="SUPFAM" id="SSF53927">
    <property type="entry name" value="Cytidine deaminase-like"/>
    <property type="match status" value="1"/>
</dbReference>
<dbReference type="GO" id="GO:0003937">
    <property type="term" value="F:IMP cyclohydrolase activity"/>
    <property type="evidence" value="ECO:0007669"/>
    <property type="project" value="UniProtKB-UniRule"/>
</dbReference>
<comment type="catalytic activity">
    <reaction evidence="8">
        <text>IMP + H2O = 5-formamido-1-(5-phospho-D-ribosyl)imidazole-4-carboxamide</text>
        <dbReference type="Rhea" id="RHEA:18445"/>
        <dbReference type="ChEBI" id="CHEBI:15377"/>
        <dbReference type="ChEBI" id="CHEBI:58053"/>
        <dbReference type="ChEBI" id="CHEBI:58467"/>
        <dbReference type="EC" id="3.5.4.10"/>
    </reaction>
</comment>
<evidence type="ECO:0000256" key="7">
    <source>
        <dbReference type="ARBA" id="ARBA00023268"/>
    </source>
</evidence>
<protein>
    <recommendedName>
        <fullName evidence="8">Bifunctional purine biosynthesis protein PurH</fullName>
    </recommendedName>
    <domain>
        <recommendedName>
            <fullName evidence="8">Phosphoribosylaminoimidazolecarboxamide formyltransferase</fullName>
            <ecNumber evidence="8">2.1.2.3</ecNumber>
        </recommendedName>
        <alternativeName>
            <fullName evidence="8">AICAR transformylase</fullName>
        </alternativeName>
    </domain>
    <domain>
        <recommendedName>
            <fullName evidence="8">IMP cyclohydrolase</fullName>
            <ecNumber evidence="8">3.5.4.10</ecNumber>
        </recommendedName>
        <alternativeName>
            <fullName evidence="8">ATIC</fullName>
        </alternativeName>
        <alternativeName>
            <fullName evidence="8">IMP synthase</fullName>
        </alternativeName>
        <alternativeName>
            <fullName evidence="8">Inosinicase</fullName>
        </alternativeName>
    </domain>
</protein>
<dbReference type="STRING" id="1817892.AUK40_06695"/>
<comment type="catalytic activity">
    <reaction evidence="8">
        <text>(6R)-10-formyltetrahydrofolate + 5-amino-1-(5-phospho-beta-D-ribosyl)imidazole-4-carboxamide = 5-formamido-1-(5-phospho-D-ribosyl)imidazole-4-carboxamide + (6S)-5,6,7,8-tetrahydrofolate</text>
        <dbReference type="Rhea" id="RHEA:22192"/>
        <dbReference type="ChEBI" id="CHEBI:57453"/>
        <dbReference type="ChEBI" id="CHEBI:58467"/>
        <dbReference type="ChEBI" id="CHEBI:58475"/>
        <dbReference type="ChEBI" id="CHEBI:195366"/>
        <dbReference type="EC" id="2.1.2.3"/>
    </reaction>
</comment>
<dbReference type="GO" id="GO:0005829">
    <property type="term" value="C:cytosol"/>
    <property type="evidence" value="ECO:0007669"/>
    <property type="project" value="TreeGrafter"/>
</dbReference>
<dbReference type="UniPathway" id="UPA00074">
    <property type="reaction ID" value="UER00133"/>
</dbReference>
<dbReference type="SUPFAM" id="SSF52335">
    <property type="entry name" value="Methylglyoxal synthase-like"/>
    <property type="match status" value="1"/>
</dbReference>
<reference evidence="10 11" key="1">
    <citation type="journal article" date="2016" name="Environ. Microbiol.">
        <title>Genomic resolution of a cold subsurface aquifer community provides metabolic insights for novel microbes adapted to high CO concentrations.</title>
        <authorList>
            <person name="Probst A.J."/>
            <person name="Castelle C.J."/>
            <person name="Singh A."/>
            <person name="Brown C.T."/>
            <person name="Anantharaman K."/>
            <person name="Sharon I."/>
            <person name="Hug L.A."/>
            <person name="Burstein D."/>
            <person name="Emerson J.B."/>
            <person name="Thomas B.C."/>
            <person name="Banfield J.F."/>
        </authorList>
    </citation>
    <scope>NUCLEOTIDE SEQUENCE [LARGE SCALE GENOMIC DNA]</scope>
    <source>
        <strain evidence="10">CG2_30_54_11</strain>
    </source>
</reference>
<dbReference type="AlphaFoldDB" id="A0A1J5INR3"/>
<dbReference type="EC" id="3.5.4.10" evidence="8"/>
<keyword evidence="4 8" id="KW-0808">Transferase</keyword>
<evidence type="ECO:0000313" key="10">
    <source>
        <dbReference type="EMBL" id="OIP94815.1"/>
    </source>
</evidence>
<evidence type="ECO:0000256" key="4">
    <source>
        <dbReference type="ARBA" id="ARBA00022679"/>
    </source>
</evidence>
<dbReference type="PANTHER" id="PTHR11692">
    <property type="entry name" value="BIFUNCTIONAL PURINE BIOSYNTHESIS PROTEIN PURH"/>
    <property type="match status" value="1"/>
</dbReference>
<dbReference type="NCBIfam" id="NF002049">
    <property type="entry name" value="PRK00881.1"/>
    <property type="match status" value="1"/>
</dbReference>
<comment type="similarity">
    <text evidence="3 8">Belongs to the PurH family.</text>
</comment>
<evidence type="ECO:0000256" key="5">
    <source>
        <dbReference type="ARBA" id="ARBA00022755"/>
    </source>
</evidence>
<dbReference type="InterPro" id="IPR011607">
    <property type="entry name" value="MGS-like_dom"/>
</dbReference>
<dbReference type="PANTHER" id="PTHR11692:SF0">
    <property type="entry name" value="BIFUNCTIONAL PURINE BIOSYNTHESIS PROTEIN ATIC"/>
    <property type="match status" value="1"/>
</dbReference>
<dbReference type="PIRSF" id="PIRSF000414">
    <property type="entry name" value="AICARFT_IMPCHas"/>
    <property type="match status" value="1"/>
</dbReference>
<gene>
    <name evidence="8" type="primary">purH</name>
    <name evidence="10" type="ORF">AUK40_06695</name>
</gene>
<evidence type="ECO:0000256" key="6">
    <source>
        <dbReference type="ARBA" id="ARBA00022801"/>
    </source>
</evidence>
<dbReference type="SMART" id="SM00851">
    <property type="entry name" value="MGS"/>
    <property type="match status" value="1"/>
</dbReference>
<dbReference type="InterPro" id="IPR036914">
    <property type="entry name" value="MGS-like_dom_sf"/>
</dbReference>
<dbReference type="InterPro" id="IPR016193">
    <property type="entry name" value="Cytidine_deaminase-like"/>
</dbReference>
<dbReference type="InterPro" id="IPR002695">
    <property type="entry name" value="PurH-like"/>
</dbReference>
<comment type="pathway">
    <text evidence="1 8">Purine metabolism; IMP biosynthesis via de novo pathway; IMP from 5-formamido-1-(5-phospho-D-ribosyl)imidazole-4-carboxamide: step 1/1.</text>
</comment>
<name>A0A1J5INR3_9BACT</name>
<dbReference type="GO" id="GO:0004643">
    <property type="term" value="F:phosphoribosylaminoimidazolecarboxamide formyltransferase activity"/>
    <property type="evidence" value="ECO:0007669"/>
    <property type="project" value="UniProtKB-UniRule"/>
</dbReference>
<comment type="pathway">
    <text evidence="2 8">Purine metabolism; IMP biosynthesis via de novo pathway; 5-formamido-1-(5-phospho-D-ribosyl)imidazole-4-carboxamide from 5-amino-1-(5-phospho-D-ribosyl)imidazole-4-carboxamide (10-formyl THF route): step 1/1.</text>
</comment>
<evidence type="ECO:0000259" key="9">
    <source>
        <dbReference type="PROSITE" id="PS51855"/>
    </source>
</evidence>
<dbReference type="Pfam" id="PF02142">
    <property type="entry name" value="MGS"/>
    <property type="match status" value="1"/>
</dbReference>
<evidence type="ECO:0000256" key="2">
    <source>
        <dbReference type="ARBA" id="ARBA00004954"/>
    </source>
</evidence>
<dbReference type="HAMAP" id="MF_00139">
    <property type="entry name" value="PurH"/>
    <property type="match status" value="1"/>
</dbReference>
<dbReference type="EMBL" id="MNZT01000123">
    <property type="protein sequence ID" value="OIP94815.1"/>
    <property type="molecule type" value="Genomic_DNA"/>
</dbReference>
<dbReference type="Gene3D" id="3.40.140.20">
    <property type="match status" value="2"/>
</dbReference>
<dbReference type="Gene3D" id="3.40.50.1380">
    <property type="entry name" value="Methylglyoxal synthase-like domain"/>
    <property type="match status" value="1"/>
</dbReference>
<dbReference type="SMART" id="SM00798">
    <property type="entry name" value="AICARFT_IMPCHas"/>
    <property type="match status" value="1"/>
</dbReference>
<evidence type="ECO:0000256" key="1">
    <source>
        <dbReference type="ARBA" id="ARBA00004844"/>
    </source>
</evidence>
<accession>A0A1J5INR3</accession>
<sequence length="540" mass="59728">MQTKRRALISLYDKTGIDELARKLSDFGYDILSTGGTAKALQKAGFAVTEVADVTGAAEYPEGLVKTLHPRIHFALLANRDDPEHMARMEQDGIIPIDIVVCNLYAFHTVADKAEVSDEELRHLIDIGGPTMIRAGAKNWKYVAVLTNPEDYPVLIAELEKGEGTSSQDFRARMAVKAFEHTADYDALVYKTLAHQLNHEQILRTKFVQGTVLRYGENPHQKAISYFDPSYPRPNIMASRQLWGKEISFNNLVDGDAALEAVMGFPQCAVAVVKHTNPCGLASAATARLALETAWEGDIVSAFGSVIACNRPVDAGFMDFLDARFVEMVIAPSFAPDVMTWLQTHKKKNLRVLEVGDVSVPANRLSYKSVHGGMLVQDEDDAVFEKWESVTKTMFPEDKNALGKFSFQALKYIKSNEISIVREYKPGFFHMLGMGAGQPNRVDSIRKLALPKARENLEREAKALGKAEGEIEAYINGQLAQCVLGSGAFFPFRDSIEEIQKIGIRYVVQPGGSVNDSEVIAACDEFGIAMVFTGMRHFKH</sequence>
<keyword evidence="6 8" id="KW-0378">Hydrolase</keyword>
<feature type="domain" description="MGS-like" evidence="9">
    <location>
        <begin position="1"/>
        <end position="147"/>
    </location>
</feature>
<keyword evidence="5 8" id="KW-0658">Purine biosynthesis</keyword>
<comment type="domain">
    <text evidence="8">The IMP cyclohydrolase activity resides in the N-terminal region.</text>
</comment>
<dbReference type="EC" id="2.1.2.3" evidence="8"/>
<dbReference type="FunFam" id="3.40.50.1380:FF:000001">
    <property type="entry name" value="Bifunctional purine biosynthesis protein PurH"/>
    <property type="match status" value="1"/>
</dbReference>
<comment type="caution">
    <text evidence="10">The sequence shown here is derived from an EMBL/GenBank/DDBJ whole genome shotgun (WGS) entry which is preliminary data.</text>
</comment>
<dbReference type="Pfam" id="PF01808">
    <property type="entry name" value="AICARFT_IMPCHas"/>
    <property type="match status" value="1"/>
</dbReference>
<evidence type="ECO:0000256" key="3">
    <source>
        <dbReference type="ARBA" id="ARBA00007667"/>
    </source>
</evidence>
<dbReference type="GO" id="GO:0006189">
    <property type="term" value="P:'de novo' IMP biosynthetic process"/>
    <property type="evidence" value="ECO:0007669"/>
    <property type="project" value="UniProtKB-UniRule"/>
</dbReference>
<evidence type="ECO:0000256" key="8">
    <source>
        <dbReference type="HAMAP-Rule" id="MF_00139"/>
    </source>
</evidence>
<dbReference type="PROSITE" id="PS51855">
    <property type="entry name" value="MGS"/>
    <property type="match status" value="1"/>
</dbReference>
<dbReference type="CDD" id="cd01421">
    <property type="entry name" value="IMPCH"/>
    <property type="match status" value="1"/>
</dbReference>
<dbReference type="InterPro" id="IPR024051">
    <property type="entry name" value="AICAR_Tfase_dup_dom_sf"/>
</dbReference>
<dbReference type="Proteomes" id="UP000183245">
    <property type="component" value="Unassembled WGS sequence"/>
</dbReference>
<evidence type="ECO:0000313" key="11">
    <source>
        <dbReference type="Proteomes" id="UP000183245"/>
    </source>
</evidence>
<keyword evidence="7 8" id="KW-0511">Multifunctional enzyme</keyword>
<proteinExistence type="inferred from homology"/>